<proteinExistence type="predicted"/>
<comment type="caution">
    <text evidence="1">The sequence shown here is derived from an EMBL/GenBank/DDBJ whole genome shotgun (WGS) entry which is preliminary data.</text>
</comment>
<organism evidence="1">
    <name type="scientific">marine sediment metagenome</name>
    <dbReference type="NCBI Taxonomy" id="412755"/>
    <lineage>
        <taxon>unclassified sequences</taxon>
        <taxon>metagenomes</taxon>
        <taxon>ecological metagenomes</taxon>
    </lineage>
</organism>
<reference evidence="1" key="1">
    <citation type="journal article" date="2014" name="Front. Microbiol.">
        <title>High frequency of phylogenetically diverse reductive dehalogenase-homologous genes in deep subseafloor sedimentary metagenomes.</title>
        <authorList>
            <person name="Kawai M."/>
            <person name="Futagami T."/>
            <person name="Toyoda A."/>
            <person name="Takaki Y."/>
            <person name="Nishi S."/>
            <person name="Hori S."/>
            <person name="Arai W."/>
            <person name="Tsubouchi T."/>
            <person name="Morono Y."/>
            <person name="Uchiyama I."/>
            <person name="Ito T."/>
            <person name="Fujiyama A."/>
            <person name="Inagaki F."/>
            <person name="Takami H."/>
        </authorList>
    </citation>
    <scope>NUCLEOTIDE SEQUENCE</scope>
    <source>
        <strain evidence="1">Expedition CK06-06</strain>
    </source>
</reference>
<feature type="non-terminal residue" evidence="1">
    <location>
        <position position="138"/>
    </location>
</feature>
<protein>
    <submittedName>
        <fullName evidence="1">Uncharacterized protein</fullName>
    </submittedName>
</protein>
<evidence type="ECO:0000313" key="1">
    <source>
        <dbReference type="EMBL" id="GAG05796.1"/>
    </source>
</evidence>
<gene>
    <name evidence="1" type="ORF">S01H1_40403</name>
</gene>
<dbReference type="AlphaFoldDB" id="X0VZ89"/>
<dbReference type="EMBL" id="BARS01025586">
    <property type="protein sequence ID" value="GAG05796.1"/>
    <property type="molecule type" value="Genomic_DNA"/>
</dbReference>
<sequence>MPIPKVLEISVISNLFTLYDQIKTPLSVYFPMVPSASSGTHIKYDILEYSRIRPTINTRGGPPIYVQAPILKPVEFEAKTWREGIRISPKVLRDIREPGSSTENRGNAEVGRDLKELRLRYSAFLEWMRAAALVGVLE</sequence>
<accession>X0VZ89</accession>
<name>X0VZ89_9ZZZZ</name>